<sequence length="309" mass="34226">MFCLCKPIWCLHIKGFCCPCLESEEDHLTRIAELSLKTIPIKWYRRIKTNPVQDNKGWFSPGGVLPACGALDDPNTEGGLKQNDAANPELSCYVGIDATLDVFDTSAGPSLCMTSMQFNFVDDDDLSISNGENAKAYGNKPSVMNKLIPLRDISHVSCGNDDDWNELGIEDFHVCGIIAHGVPKKDRQDVPGRKILIFNVVKGTKQHSLRRDEVAQHLNTLVSWNRRRSAKIEPKKDEKSLTTDNAPQSYALMEDGEDVQDGKNISKRSLSARRSKQGRELTACSVEISESTEGYESEAKVNSVSATMC</sequence>
<protein>
    <submittedName>
        <fullName evidence="2">Uncharacterized protein</fullName>
    </submittedName>
</protein>
<dbReference type="EMBL" id="HBKQ01022398">
    <property type="protein sequence ID" value="CAE2239398.1"/>
    <property type="molecule type" value="Transcribed_RNA"/>
</dbReference>
<gene>
    <name evidence="2" type="ORF">OAUR00152_LOCUS15206</name>
</gene>
<name>A0A7S4MRZ9_9STRA</name>
<proteinExistence type="predicted"/>
<feature type="region of interest" description="Disordered" evidence="1">
    <location>
        <begin position="255"/>
        <end position="278"/>
    </location>
</feature>
<evidence type="ECO:0000256" key="1">
    <source>
        <dbReference type="SAM" id="MobiDB-lite"/>
    </source>
</evidence>
<reference evidence="2" key="1">
    <citation type="submission" date="2021-01" db="EMBL/GenBank/DDBJ databases">
        <authorList>
            <person name="Corre E."/>
            <person name="Pelletier E."/>
            <person name="Niang G."/>
            <person name="Scheremetjew M."/>
            <person name="Finn R."/>
            <person name="Kale V."/>
            <person name="Holt S."/>
            <person name="Cochrane G."/>
            <person name="Meng A."/>
            <person name="Brown T."/>
            <person name="Cohen L."/>
        </authorList>
    </citation>
    <scope>NUCLEOTIDE SEQUENCE</scope>
    <source>
        <strain evidence="2">Isolate 1302-5</strain>
    </source>
</reference>
<accession>A0A7S4MRZ9</accession>
<organism evidence="2">
    <name type="scientific">Odontella aurita</name>
    <dbReference type="NCBI Taxonomy" id="265563"/>
    <lineage>
        <taxon>Eukaryota</taxon>
        <taxon>Sar</taxon>
        <taxon>Stramenopiles</taxon>
        <taxon>Ochrophyta</taxon>
        <taxon>Bacillariophyta</taxon>
        <taxon>Mediophyceae</taxon>
        <taxon>Biddulphiophycidae</taxon>
        <taxon>Eupodiscales</taxon>
        <taxon>Odontellaceae</taxon>
        <taxon>Odontella</taxon>
    </lineage>
</organism>
<dbReference type="AlphaFoldDB" id="A0A7S4MRZ9"/>
<evidence type="ECO:0000313" key="2">
    <source>
        <dbReference type="EMBL" id="CAE2239398.1"/>
    </source>
</evidence>